<dbReference type="EMBL" id="JARKHS020024644">
    <property type="protein sequence ID" value="KAK8768009.1"/>
    <property type="molecule type" value="Genomic_DNA"/>
</dbReference>
<evidence type="ECO:0000313" key="1">
    <source>
        <dbReference type="EMBL" id="KAK8766479.1"/>
    </source>
</evidence>
<reference evidence="1" key="2">
    <citation type="submission" date="2023-03" db="EMBL/GenBank/DDBJ databases">
        <authorList>
            <person name="Thuy-Boun P."/>
        </authorList>
    </citation>
    <scope>NUCLEOTIDE SEQUENCE</scope>
    <source>
        <strain evidence="1">F_SG_1</strain>
        <tissue evidence="1">Salivary glands</tissue>
    </source>
</reference>
<accession>A0AAQ4DVI9</accession>
<organism evidence="1 3">
    <name type="scientific">Amblyomma americanum</name>
    <name type="common">Lone star tick</name>
    <dbReference type="NCBI Taxonomy" id="6943"/>
    <lineage>
        <taxon>Eukaryota</taxon>
        <taxon>Metazoa</taxon>
        <taxon>Ecdysozoa</taxon>
        <taxon>Arthropoda</taxon>
        <taxon>Chelicerata</taxon>
        <taxon>Arachnida</taxon>
        <taxon>Acari</taxon>
        <taxon>Parasitiformes</taxon>
        <taxon>Ixodida</taxon>
        <taxon>Ixodoidea</taxon>
        <taxon>Ixodidae</taxon>
        <taxon>Amblyomminae</taxon>
        <taxon>Amblyomma</taxon>
    </lineage>
</organism>
<gene>
    <name evidence="2" type="ORF">V5799_005210</name>
    <name evidence="1" type="ORF">V5799_006740</name>
</gene>
<reference evidence="1 3" key="1">
    <citation type="journal article" date="2023" name="Arcadia Sci">
        <title>De novo assembly of a long-read Amblyomma americanum tick genome.</title>
        <authorList>
            <person name="Chou S."/>
            <person name="Poskanzer K.E."/>
            <person name="Rollins M."/>
            <person name="Thuy-Boun P.S."/>
        </authorList>
    </citation>
    <scope>NUCLEOTIDE SEQUENCE [LARGE SCALE GENOMIC DNA]</scope>
    <source>
        <strain evidence="1">F_SG_1</strain>
        <tissue evidence="1">Salivary glands</tissue>
    </source>
</reference>
<dbReference type="Proteomes" id="UP001321473">
    <property type="component" value="Unassembled WGS sequence"/>
</dbReference>
<comment type="caution">
    <text evidence="1">The sequence shown here is derived from an EMBL/GenBank/DDBJ whole genome shotgun (WGS) entry which is preliminary data.</text>
</comment>
<proteinExistence type="predicted"/>
<keyword evidence="3" id="KW-1185">Reference proteome</keyword>
<dbReference type="AlphaFoldDB" id="A0AAQ4DVI9"/>
<sequence length="217" mass="23918">MLEHFANTCQFHALTSPMCTEMVLHQFIEEHLDRDCVSSRARELDDNFANVFMQVKEALGKIQEENAALRIKLDSFEQCLRPETKNTVEPQSTTIASAVTDALENKISGLKPLAETELAEHRRELASEIRDALAGNERATKEVVRRECERTAFCMKDRVVEALCEDRTLGDAGSSASAASAGKQATSVDDEAKAVEQLAIASRNIGGDFLAKSVPFE</sequence>
<name>A0AAQ4DVI9_AMBAM</name>
<dbReference type="EMBL" id="JARKHS020026297">
    <property type="protein sequence ID" value="KAK8766479.1"/>
    <property type="molecule type" value="Genomic_DNA"/>
</dbReference>
<protein>
    <submittedName>
        <fullName evidence="1">Uncharacterized protein</fullName>
    </submittedName>
</protein>
<evidence type="ECO:0000313" key="2">
    <source>
        <dbReference type="EMBL" id="KAK8768009.1"/>
    </source>
</evidence>
<evidence type="ECO:0000313" key="3">
    <source>
        <dbReference type="Proteomes" id="UP001321473"/>
    </source>
</evidence>
<reference evidence="1" key="3">
    <citation type="submission" date="2024-02" db="EMBL/GenBank/DDBJ databases">
        <authorList>
            <person name="Mcdaniel E.A."/>
            <person name="Celebi F.M."/>
            <person name="Reiter T."/>
            <person name="Weiss E.C."/>
            <person name="Chou S."/>
        </authorList>
    </citation>
    <scope>NUCLEOTIDE SEQUENCE</scope>
    <source>
        <strain evidence="1">F_SG_1</strain>
        <tissue evidence="1">Salivary glands</tissue>
    </source>
</reference>